<evidence type="ECO:0000313" key="2">
    <source>
        <dbReference type="EMBL" id="CAA9540853.1"/>
    </source>
</evidence>
<dbReference type="GO" id="GO:0097367">
    <property type="term" value="F:carbohydrate derivative binding"/>
    <property type="evidence" value="ECO:0007669"/>
    <property type="project" value="InterPro"/>
</dbReference>
<dbReference type="GO" id="GO:1901135">
    <property type="term" value="P:carbohydrate derivative metabolic process"/>
    <property type="evidence" value="ECO:0007669"/>
    <property type="project" value="InterPro"/>
</dbReference>
<dbReference type="Gene3D" id="3.40.50.10490">
    <property type="entry name" value="Glucose-6-phosphate isomerase like protein, domain 1"/>
    <property type="match status" value="2"/>
</dbReference>
<dbReference type="AlphaFoldDB" id="A0A6J4U897"/>
<protein>
    <recommendedName>
        <fullName evidence="1">SIS domain-containing protein</fullName>
    </recommendedName>
</protein>
<dbReference type="InterPro" id="IPR046348">
    <property type="entry name" value="SIS_dom_sf"/>
</dbReference>
<dbReference type="InterPro" id="IPR001347">
    <property type="entry name" value="SIS_dom"/>
</dbReference>
<reference evidence="2" key="1">
    <citation type="submission" date="2020-02" db="EMBL/GenBank/DDBJ databases">
        <authorList>
            <person name="Meier V. D."/>
        </authorList>
    </citation>
    <scope>NUCLEOTIDE SEQUENCE</scope>
    <source>
        <strain evidence="2">AVDCRST_MAG73</strain>
    </source>
</reference>
<dbReference type="PROSITE" id="PS51464">
    <property type="entry name" value="SIS"/>
    <property type="match status" value="1"/>
</dbReference>
<sequence length="228" mass="23649">MGAQRYLATILPLIERLGTEEIGAIERAGEAVAAAIGGGGRVWMARTSHALHDEATHRAGGLMAVHVLHDPVAIQPGDAVIAGTNAGTTFLAVETARLARARGATLIALTQMPYEAHPDVILEHPSGRRLHEEADIVIDLGGAVGDGELPLIPGAPAVLPSSGATGVVALWMVFGLAVERLVAAGTPPLVWQSIQLPGAAERNAPVLAGYRRTGVGYEAREAKREPDA</sequence>
<gene>
    <name evidence="2" type="ORF">AVDCRST_MAG73-1922</name>
</gene>
<dbReference type="EMBL" id="CADCWE010000118">
    <property type="protein sequence ID" value="CAA9540853.1"/>
    <property type="molecule type" value="Genomic_DNA"/>
</dbReference>
<feature type="domain" description="SIS" evidence="1">
    <location>
        <begin position="13"/>
        <end position="183"/>
    </location>
</feature>
<accession>A0A6J4U897</accession>
<dbReference type="SUPFAM" id="SSF53697">
    <property type="entry name" value="SIS domain"/>
    <property type="match status" value="1"/>
</dbReference>
<proteinExistence type="predicted"/>
<organism evidence="2">
    <name type="scientific">uncultured Thermomicrobiales bacterium</name>
    <dbReference type="NCBI Taxonomy" id="1645740"/>
    <lineage>
        <taxon>Bacteria</taxon>
        <taxon>Pseudomonadati</taxon>
        <taxon>Thermomicrobiota</taxon>
        <taxon>Thermomicrobia</taxon>
        <taxon>Thermomicrobiales</taxon>
        <taxon>environmental samples</taxon>
    </lineage>
</organism>
<name>A0A6J4U897_9BACT</name>
<evidence type="ECO:0000259" key="1">
    <source>
        <dbReference type="PROSITE" id="PS51464"/>
    </source>
</evidence>